<feature type="compositionally biased region" description="Low complexity" evidence="1">
    <location>
        <begin position="98"/>
        <end position="109"/>
    </location>
</feature>
<evidence type="ECO:0000256" key="1">
    <source>
        <dbReference type="SAM" id="MobiDB-lite"/>
    </source>
</evidence>
<feature type="region of interest" description="Disordered" evidence="1">
    <location>
        <begin position="62"/>
        <end position="123"/>
    </location>
</feature>
<dbReference type="InParanoid" id="F4R9F4"/>
<accession>F4R9F4</accession>
<sequence>MRTRYQALISQAQGRNLSNVPLARPGVMPGDAQSMQSNLASPAGYKVSCLVDPLINHGAACGPNELAPAPLSQGSSASSINPHINPSIFSAPLSSQGTPPSTSHPTLPSGLHITSSSPLKRPLREISSSDDKLEFGEHDLCVILVTLTD</sequence>
<dbReference type="GeneID" id="18929457"/>
<reference evidence="3" key="1">
    <citation type="journal article" date="2011" name="Proc. Natl. Acad. Sci. U.S.A.">
        <title>Obligate biotrophy features unraveled by the genomic analysis of rust fungi.</title>
        <authorList>
            <person name="Duplessis S."/>
            <person name="Cuomo C.A."/>
            <person name="Lin Y.-C."/>
            <person name="Aerts A."/>
            <person name="Tisserant E."/>
            <person name="Veneault-Fourrey C."/>
            <person name="Joly D.L."/>
            <person name="Hacquard S."/>
            <person name="Amselem J."/>
            <person name="Cantarel B.L."/>
            <person name="Chiu R."/>
            <person name="Coutinho P.M."/>
            <person name="Feau N."/>
            <person name="Field M."/>
            <person name="Frey P."/>
            <person name="Gelhaye E."/>
            <person name="Goldberg J."/>
            <person name="Grabherr M.G."/>
            <person name="Kodira C.D."/>
            <person name="Kohler A."/>
            <person name="Kuees U."/>
            <person name="Lindquist E.A."/>
            <person name="Lucas S.M."/>
            <person name="Mago R."/>
            <person name="Mauceli E."/>
            <person name="Morin E."/>
            <person name="Murat C."/>
            <person name="Pangilinan J.L."/>
            <person name="Park R."/>
            <person name="Pearson M."/>
            <person name="Quesneville H."/>
            <person name="Rouhier N."/>
            <person name="Sakthikumar S."/>
            <person name="Salamov A.A."/>
            <person name="Schmutz J."/>
            <person name="Selles B."/>
            <person name="Shapiro H."/>
            <person name="Tanguay P."/>
            <person name="Tuskan G.A."/>
            <person name="Henrissat B."/>
            <person name="Van de Peer Y."/>
            <person name="Rouze P."/>
            <person name="Ellis J.G."/>
            <person name="Dodds P.N."/>
            <person name="Schein J.E."/>
            <person name="Zhong S."/>
            <person name="Hamelin R.C."/>
            <person name="Grigoriev I.V."/>
            <person name="Szabo L.J."/>
            <person name="Martin F."/>
        </authorList>
    </citation>
    <scope>NUCLEOTIDE SEQUENCE [LARGE SCALE GENOMIC DNA]</scope>
    <source>
        <strain evidence="3">98AG31 / pathotype 3-4-7</strain>
    </source>
</reference>
<dbReference type="VEuPathDB" id="FungiDB:MELLADRAFT_59958"/>
<evidence type="ECO:0000313" key="2">
    <source>
        <dbReference type="EMBL" id="EGG10974.1"/>
    </source>
</evidence>
<evidence type="ECO:0000313" key="3">
    <source>
        <dbReference type="Proteomes" id="UP000001072"/>
    </source>
</evidence>
<dbReference type="HOGENOM" id="CLU_1750087_0_0_1"/>
<dbReference type="KEGG" id="mlr:MELLADRAFT_59958"/>
<name>F4R9F4_MELLP</name>
<dbReference type="EMBL" id="GL883093">
    <property type="protein sequence ID" value="EGG10974.1"/>
    <property type="molecule type" value="Genomic_DNA"/>
</dbReference>
<dbReference type="Proteomes" id="UP000001072">
    <property type="component" value="Unassembled WGS sequence"/>
</dbReference>
<protein>
    <submittedName>
        <fullName evidence="2">Uncharacterized protein</fullName>
    </submittedName>
</protein>
<dbReference type="RefSeq" id="XP_007405576.1">
    <property type="nucleotide sequence ID" value="XM_007405514.1"/>
</dbReference>
<keyword evidence="3" id="KW-1185">Reference proteome</keyword>
<dbReference type="AlphaFoldDB" id="F4R9F4"/>
<feature type="compositionally biased region" description="Polar residues" evidence="1">
    <location>
        <begin position="72"/>
        <end position="97"/>
    </location>
</feature>
<organism evidence="3">
    <name type="scientific">Melampsora larici-populina (strain 98AG31 / pathotype 3-4-7)</name>
    <name type="common">Poplar leaf rust fungus</name>
    <dbReference type="NCBI Taxonomy" id="747676"/>
    <lineage>
        <taxon>Eukaryota</taxon>
        <taxon>Fungi</taxon>
        <taxon>Dikarya</taxon>
        <taxon>Basidiomycota</taxon>
        <taxon>Pucciniomycotina</taxon>
        <taxon>Pucciniomycetes</taxon>
        <taxon>Pucciniales</taxon>
        <taxon>Melampsoraceae</taxon>
        <taxon>Melampsora</taxon>
    </lineage>
</organism>
<proteinExistence type="predicted"/>
<gene>
    <name evidence="2" type="ORF">MELLADRAFT_59958</name>
</gene>